<dbReference type="AlphaFoldDB" id="A0A6V7W3S0"/>
<feature type="transmembrane region" description="Helical" evidence="1">
    <location>
        <begin position="121"/>
        <end position="154"/>
    </location>
</feature>
<protein>
    <submittedName>
        <fullName evidence="2">Uncharacterized protein</fullName>
    </submittedName>
</protein>
<dbReference type="EMBL" id="CAJEWN010000412">
    <property type="protein sequence ID" value="CAD2181826.1"/>
    <property type="molecule type" value="Genomic_DNA"/>
</dbReference>
<evidence type="ECO:0000313" key="3">
    <source>
        <dbReference type="Proteomes" id="UP000580250"/>
    </source>
</evidence>
<dbReference type="Pfam" id="PF10321">
    <property type="entry name" value="7TM_GPCR_Srt"/>
    <property type="match status" value="1"/>
</dbReference>
<keyword evidence="1" id="KW-0812">Transmembrane</keyword>
<reference evidence="2 3" key="1">
    <citation type="submission" date="2020-08" db="EMBL/GenBank/DDBJ databases">
        <authorList>
            <person name="Koutsovoulos G."/>
            <person name="Danchin GJ E."/>
        </authorList>
    </citation>
    <scope>NUCLEOTIDE SEQUENCE [LARGE SCALE GENOMIC DNA]</scope>
</reference>
<feature type="transmembrane region" description="Helical" evidence="1">
    <location>
        <begin position="249"/>
        <end position="270"/>
    </location>
</feature>
<dbReference type="Proteomes" id="UP000580250">
    <property type="component" value="Unassembled WGS sequence"/>
</dbReference>
<dbReference type="Gene3D" id="1.20.1070.10">
    <property type="entry name" value="Rhodopsin 7-helix transmembrane proteins"/>
    <property type="match status" value="1"/>
</dbReference>
<dbReference type="PANTHER" id="PTHR23021">
    <property type="entry name" value="SERPENTINE RECEPTOR, CLASS T"/>
    <property type="match status" value="1"/>
</dbReference>
<evidence type="ECO:0000256" key="1">
    <source>
        <dbReference type="SAM" id="Phobius"/>
    </source>
</evidence>
<feature type="transmembrane region" description="Helical" evidence="1">
    <location>
        <begin position="34"/>
        <end position="57"/>
    </location>
</feature>
<organism evidence="2 3">
    <name type="scientific">Meloidogyne enterolobii</name>
    <name type="common">Root-knot nematode worm</name>
    <name type="synonym">Meloidogyne mayaguensis</name>
    <dbReference type="NCBI Taxonomy" id="390850"/>
    <lineage>
        <taxon>Eukaryota</taxon>
        <taxon>Metazoa</taxon>
        <taxon>Ecdysozoa</taxon>
        <taxon>Nematoda</taxon>
        <taxon>Chromadorea</taxon>
        <taxon>Rhabditida</taxon>
        <taxon>Tylenchina</taxon>
        <taxon>Tylenchomorpha</taxon>
        <taxon>Tylenchoidea</taxon>
        <taxon>Meloidogynidae</taxon>
        <taxon>Meloidogyninae</taxon>
        <taxon>Meloidogyne</taxon>
    </lineage>
</organism>
<dbReference type="PANTHER" id="PTHR23021:SF11">
    <property type="entry name" value="SERPENTINE RECEPTOR, CLASS T"/>
    <property type="match status" value="1"/>
</dbReference>
<keyword evidence="1" id="KW-0472">Membrane</keyword>
<dbReference type="SUPFAM" id="SSF81321">
    <property type="entry name" value="Family A G protein-coupled receptor-like"/>
    <property type="match status" value="1"/>
</dbReference>
<feature type="transmembrane region" description="Helical" evidence="1">
    <location>
        <begin position="218"/>
        <end position="243"/>
    </location>
</feature>
<feature type="transmembrane region" description="Helical" evidence="1">
    <location>
        <begin position="174"/>
        <end position="197"/>
    </location>
</feature>
<accession>A0A6V7W3S0</accession>
<keyword evidence="1" id="KW-1133">Transmembrane helix</keyword>
<gene>
    <name evidence="2" type="ORF">MENT_LOCUS33993</name>
</gene>
<sequence>MELLLFNHQEYERLYNCTNLVIDSIPIEKRRLTLLALINLILGIIYFLLYLPCLFSIWKQHWKNDCYTILLFIGIVDIVGLIITGFLHPILALLGAVLAFNRCLQVISNSISLYLFEGIKTYFWLLISFLYALFCFCFLRPVLFSGIYFSWFYYPFVGYKEDINGEFNTQLQFYHNLTVGITLPTIYLIFAVGLIIKNQKYKQIANAQVFSISHAEKLVFLQVFTISIINTTCSSLYFVMQFIKPEWLIVISQFAWFHVHGFPPIIYLFLNKTIREDCRLFFFKIFKSNKVNQVNGVNILVKPGIIIQ</sequence>
<feature type="transmembrane region" description="Helical" evidence="1">
    <location>
        <begin position="69"/>
        <end position="100"/>
    </location>
</feature>
<comment type="caution">
    <text evidence="2">The sequence shown here is derived from an EMBL/GenBank/DDBJ whole genome shotgun (WGS) entry which is preliminary data.</text>
</comment>
<evidence type="ECO:0000313" key="2">
    <source>
        <dbReference type="EMBL" id="CAD2181826.1"/>
    </source>
</evidence>
<dbReference type="InterPro" id="IPR019425">
    <property type="entry name" value="7TM_GPCR_serpentine_rcpt_Srt"/>
</dbReference>
<name>A0A6V7W3S0_MELEN</name>
<proteinExistence type="predicted"/>